<dbReference type="PANTHER" id="PTHR35149">
    <property type="entry name" value="SLL5132 PROTEIN"/>
    <property type="match status" value="1"/>
</dbReference>
<reference evidence="2 3" key="1">
    <citation type="submission" date="2019-10" db="EMBL/GenBank/DDBJ databases">
        <title>Paraburkholderia sp. isolated from nodules of Mimosa pudica from Brazilian Atlantic Forest soils.</title>
        <authorList>
            <person name="Paulitsch F."/>
            <person name="Hungria M."/>
            <person name="Dall'Agnol R."/>
        </authorList>
    </citation>
    <scope>NUCLEOTIDE SEQUENCE [LARGE SCALE GENOMIC DNA]</scope>
    <source>
        <strain evidence="2 3">CNPSo 3157</strain>
    </source>
</reference>
<accession>A0A7X1NDX3</accession>
<protein>
    <submittedName>
        <fullName evidence="2">DUF262 domain-containing protein</fullName>
    </submittedName>
</protein>
<dbReference type="PANTHER" id="PTHR35149:SF2">
    <property type="entry name" value="DUF262 DOMAIN-CONTAINING PROTEIN"/>
    <property type="match status" value="1"/>
</dbReference>
<name>A0A7X1NDX3_9BURK</name>
<comment type="caution">
    <text evidence="2">The sequence shown here is derived from an EMBL/GenBank/DDBJ whole genome shotgun (WGS) entry which is preliminary data.</text>
</comment>
<evidence type="ECO:0000259" key="1">
    <source>
        <dbReference type="Pfam" id="PF03235"/>
    </source>
</evidence>
<evidence type="ECO:0000313" key="3">
    <source>
        <dbReference type="Proteomes" id="UP000484381"/>
    </source>
</evidence>
<sequence length="228" mass="26125">MTDRVDALIAHKKAQESGLRLEKLQSHFLGSVVLERRDDDMNFGRVNTWEVIDGQQRTTTLYLLMLALRDVAARLPEKGFASMLAMSTRNEGAYSDQNDCFKVWPTEAGREDIQALTEAGSADEVCRRYPLRAKDAPKRAPKQDRPLMVRSYLYLYHAILAYMRGLDLTDSPVEEPDATLSNELIKRIDDHECVEELSPTIEFDATRLYAIHKALDSYLQLDRVRNFL</sequence>
<proteinExistence type="predicted"/>
<dbReference type="EMBL" id="WHNP01000026">
    <property type="protein sequence ID" value="MPW20089.1"/>
    <property type="molecule type" value="Genomic_DNA"/>
</dbReference>
<gene>
    <name evidence="2" type="ORF">GCT13_25160</name>
</gene>
<dbReference type="Pfam" id="PF03235">
    <property type="entry name" value="GmrSD_N"/>
    <property type="match status" value="1"/>
</dbReference>
<organism evidence="2 3">
    <name type="scientific">Paraburkholderia franconis</name>
    <dbReference type="NCBI Taxonomy" id="2654983"/>
    <lineage>
        <taxon>Bacteria</taxon>
        <taxon>Pseudomonadati</taxon>
        <taxon>Pseudomonadota</taxon>
        <taxon>Betaproteobacteria</taxon>
        <taxon>Burkholderiales</taxon>
        <taxon>Burkholderiaceae</taxon>
        <taxon>Paraburkholderia</taxon>
    </lineage>
</organism>
<dbReference type="InterPro" id="IPR004919">
    <property type="entry name" value="GmrSD_N"/>
</dbReference>
<evidence type="ECO:0000313" key="2">
    <source>
        <dbReference type="EMBL" id="MPW20089.1"/>
    </source>
</evidence>
<keyword evidence="3" id="KW-1185">Reference proteome</keyword>
<dbReference type="Proteomes" id="UP000484381">
    <property type="component" value="Unassembled WGS sequence"/>
</dbReference>
<feature type="domain" description="GmrSD restriction endonucleases N-terminal" evidence="1">
    <location>
        <begin position="20"/>
        <end position="162"/>
    </location>
</feature>
<dbReference type="AlphaFoldDB" id="A0A7X1NDX3"/>